<sequence>MHTPIKDPFQLLGTVQGSNNSPLYWLIWSCTLLDQHEVPNSTIAAFVDDALISNHSFNDANFLPISTLRKCSLHYRSLLSQSDKRSTHVCAVNTCIGGFDCHVITPPMLSRFVRVRLPGGPLDMKQPERIDQVIEASGMQNCSPKVYQESAFGLDRPIMSNTSAIIACSEDRISLMDDPQPVEFGTVGQTVILCLGCSQTH</sequence>
<evidence type="ECO:0000313" key="1">
    <source>
        <dbReference type="EMBL" id="CAB9518122.1"/>
    </source>
</evidence>
<evidence type="ECO:0008006" key="3">
    <source>
        <dbReference type="Google" id="ProtNLM"/>
    </source>
</evidence>
<comment type="caution">
    <text evidence="1">The sequence shown here is derived from an EMBL/GenBank/DDBJ whole genome shotgun (WGS) entry which is preliminary data.</text>
</comment>
<accession>A0A9N8EB15</accession>
<gene>
    <name evidence="1" type="ORF">SEMRO_908_G218831.1</name>
</gene>
<dbReference type="Proteomes" id="UP001153069">
    <property type="component" value="Unassembled WGS sequence"/>
</dbReference>
<proteinExistence type="predicted"/>
<organism evidence="1 2">
    <name type="scientific">Seminavis robusta</name>
    <dbReference type="NCBI Taxonomy" id="568900"/>
    <lineage>
        <taxon>Eukaryota</taxon>
        <taxon>Sar</taxon>
        <taxon>Stramenopiles</taxon>
        <taxon>Ochrophyta</taxon>
        <taxon>Bacillariophyta</taxon>
        <taxon>Bacillariophyceae</taxon>
        <taxon>Bacillariophycidae</taxon>
        <taxon>Naviculales</taxon>
        <taxon>Naviculaceae</taxon>
        <taxon>Seminavis</taxon>
    </lineage>
</organism>
<name>A0A9N8EB15_9STRA</name>
<protein>
    <recommendedName>
        <fullName evidence="3">Reverse transcriptase domain-containing protein</fullName>
    </recommendedName>
</protein>
<reference evidence="1" key="1">
    <citation type="submission" date="2020-06" db="EMBL/GenBank/DDBJ databases">
        <authorList>
            <consortium name="Plant Systems Biology data submission"/>
        </authorList>
    </citation>
    <scope>NUCLEOTIDE SEQUENCE</scope>
    <source>
        <strain evidence="1">D6</strain>
    </source>
</reference>
<dbReference type="EMBL" id="CAICTM010000906">
    <property type="protein sequence ID" value="CAB9518122.1"/>
    <property type="molecule type" value="Genomic_DNA"/>
</dbReference>
<keyword evidence="2" id="KW-1185">Reference proteome</keyword>
<evidence type="ECO:0000313" key="2">
    <source>
        <dbReference type="Proteomes" id="UP001153069"/>
    </source>
</evidence>
<dbReference type="AlphaFoldDB" id="A0A9N8EB15"/>